<dbReference type="EMBL" id="KQ235299">
    <property type="protein sequence ID" value="KNA00909.1"/>
    <property type="molecule type" value="Genomic_DNA"/>
</dbReference>
<evidence type="ECO:0000313" key="3">
    <source>
        <dbReference type="Proteomes" id="UP000053239"/>
    </source>
</evidence>
<dbReference type="AlphaFoldDB" id="A0A0J9WEM3"/>
<dbReference type="Pfam" id="PF12420">
    <property type="entry name" value="DUF3671"/>
    <property type="match status" value="1"/>
</dbReference>
<evidence type="ECO:0008006" key="4">
    <source>
        <dbReference type="Google" id="ProtNLM"/>
    </source>
</evidence>
<evidence type="ECO:0000313" key="2">
    <source>
        <dbReference type="EMBL" id="KNA00909.1"/>
    </source>
</evidence>
<organism evidence="2 3">
    <name type="scientific">Plasmodium vivax North Korean</name>
    <dbReference type="NCBI Taxonomy" id="1035514"/>
    <lineage>
        <taxon>Eukaryota</taxon>
        <taxon>Sar</taxon>
        <taxon>Alveolata</taxon>
        <taxon>Apicomplexa</taxon>
        <taxon>Aconoidasida</taxon>
        <taxon>Haemosporida</taxon>
        <taxon>Plasmodiidae</taxon>
        <taxon>Plasmodium</taxon>
        <taxon>Plasmodium (Plasmodium)</taxon>
    </lineage>
</organism>
<name>A0A0J9WEM3_PLAVI</name>
<dbReference type="Proteomes" id="UP000053239">
    <property type="component" value="Unassembled WGS sequence"/>
</dbReference>
<accession>A0A0J9WEM3</accession>
<protein>
    <recommendedName>
        <fullName evidence="4">Variable surface protein</fullName>
    </recommendedName>
</protein>
<sequence length="302" mass="36204">MNAENLLFLYYNLFYYFIIFLFIKCTTNGSLEIKYKIDGNFNICLNRLLAKHDIQKEFKQARLKGNISDDRNYHKMKDNLEITSTYRNLKRNELSDLDNYKKCYKNRYSKKKGLAKLDCYYEKKIFDGIDEIYELSIKMKNDKKASKKRIFYKFGYHYILLSLYPIMGIIFYIVFSEYGPFEKYCLSDCPSRHGETTAATAKEAHNKKEIPMVEIDSTVWKIIEALHGIIFIIFSAIFIFWVVYTLIKIIKYERLKYGKVLIGKNKFIKNEFIKINDFFFSIYNINIKECLRKIKNNNYMKI</sequence>
<gene>
    <name evidence="2" type="ORF">PVNG_05339</name>
</gene>
<keyword evidence="1" id="KW-1133">Transmembrane helix</keyword>
<reference evidence="2 3" key="1">
    <citation type="submission" date="2011-09" db="EMBL/GenBank/DDBJ databases">
        <title>The Genome Sequence of Plasmodium vivax North Korean.</title>
        <authorList>
            <consortium name="The Broad Institute Genome Sequencing Platform"/>
            <consortium name="The Broad Institute Genome Sequencing Center for Infectious Disease"/>
            <person name="Neafsey D."/>
            <person name="Carlton J."/>
            <person name="Barnwell J."/>
            <person name="Collins W."/>
            <person name="Escalante A."/>
            <person name="Mullikin J."/>
            <person name="Saul A."/>
            <person name="Guigo R."/>
            <person name="Camara F."/>
            <person name="Young S.K."/>
            <person name="Zeng Q."/>
            <person name="Gargeya S."/>
            <person name="Fitzgerald M."/>
            <person name="Haas B."/>
            <person name="Abouelleil A."/>
            <person name="Alvarado L."/>
            <person name="Arachchi H.M."/>
            <person name="Berlin A."/>
            <person name="Brown A."/>
            <person name="Chapman S.B."/>
            <person name="Chen Z."/>
            <person name="Dunbar C."/>
            <person name="Freedman E."/>
            <person name="Gearin G."/>
            <person name="Gellesch M."/>
            <person name="Goldberg J."/>
            <person name="Griggs A."/>
            <person name="Gujja S."/>
            <person name="Heiman D."/>
            <person name="Howarth C."/>
            <person name="Larson L."/>
            <person name="Lui A."/>
            <person name="MacDonald P.J.P."/>
            <person name="Montmayeur A."/>
            <person name="Murphy C."/>
            <person name="Neiman D."/>
            <person name="Pearson M."/>
            <person name="Priest M."/>
            <person name="Roberts A."/>
            <person name="Saif S."/>
            <person name="Shea T."/>
            <person name="Shenoy N."/>
            <person name="Sisk P."/>
            <person name="Stolte C."/>
            <person name="Sykes S."/>
            <person name="Wortman J."/>
            <person name="Nusbaum C."/>
            <person name="Birren B."/>
        </authorList>
    </citation>
    <scope>NUCLEOTIDE SEQUENCE [LARGE SCALE GENOMIC DNA]</scope>
    <source>
        <strain evidence="2 3">North Korean</strain>
    </source>
</reference>
<keyword evidence="1" id="KW-0812">Transmembrane</keyword>
<feature type="transmembrane region" description="Helical" evidence="1">
    <location>
        <begin position="154"/>
        <end position="175"/>
    </location>
</feature>
<dbReference type="InterPro" id="IPR022139">
    <property type="entry name" value="Fam-L/Fam-M-like_plasmodium"/>
</dbReference>
<keyword evidence="1" id="KW-0472">Membrane</keyword>
<feature type="transmembrane region" description="Helical" evidence="1">
    <location>
        <begin position="6"/>
        <end position="23"/>
    </location>
</feature>
<proteinExistence type="predicted"/>
<feature type="transmembrane region" description="Helical" evidence="1">
    <location>
        <begin position="225"/>
        <end position="247"/>
    </location>
</feature>
<evidence type="ECO:0000256" key="1">
    <source>
        <dbReference type="SAM" id="Phobius"/>
    </source>
</evidence>
<dbReference type="OrthoDB" id="388752at2759"/>